<evidence type="ECO:0000256" key="1">
    <source>
        <dbReference type="SAM" id="Phobius"/>
    </source>
</evidence>
<organism evidence="2 3">
    <name type="scientific">Methylomonas subterranea</name>
    <dbReference type="NCBI Taxonomy" id="2952225"/>
    <lineage>
        <taxon>Bacteria</taxon>
        <taxon>Pseudomonadati</taxon>
        <taxon>Pseudomonadota</taxon>
        <taxon>Gammaproteobacteria</taxon>
        <taxon>Methylococcales</taxon>
        <taxon>Methylococcaceae</taxon>
        <taxon>Methylomonas</taxon>
    </lineage>
</organism>
<name>A0ABT1TFP0_9GAMM</name>
<dbReference type="RefSeq" id="WP_256602031.1">
    <property type="nucleotide sequence ID" value="NZ_JANIBJ010000014.1"/>
</dbReference>
<reference evidence="2 3" key="1">
    <citation type="submission" date="2022-07" db="EMBL/GenBank/DDBJ databases">
        <title>Methylomonas rivi sp. nov., Methylomonas rosea sp. nov., Methylomonas aureus sp. nov. and Methylomonas subterranea sp. nov., four novel methanotrophs isolated from a freshwater creek and the deep terrestrial subsurface.</title>
        <authorList>
            <person name="Abin C."/>
            <person name="Sankaranarayanan K."/>
            <person name="Garner C."/>
            <person name="Sindelar R."/>
            <person name="Kotary K."/>
            <person name="Garner R."/>
            <person name="Barclay S."/>
            <person name="Lawson P."/>
            <person name="Krumholz L."/>
        </authorList>
    </citation>
    <scope>NUCLEOTIDE SEQUENCE [LARGE SCALE GENOMIC DNA]</scope>
    <source>
        <strain evidence="2 3">SURF-2</strain>
    </source>
</reference>
<evidence type="ECO:0000313" key="2">
    <source>
        <dbReference type="EMBL" id="MCQ8104250.1"/>
    </source>
</evidence>
<accession>A0ABT1TFP0</accession>
<comment type="caution">
    <text evidence="2">The sequence shown here is derived from an EMBL/GenBank/DDBJ whole genome shotgun (WGS) entry which is preliminary data.</text>
</comment>
<protein>
    <submittedName>
        <fullName evidence="2">Uncharacterized protein</fullName>
    </submittedName>
</protein>
<gene>
    <name evidence="2" type="ORF">NP590_09045</name>
</gene>
<keyword evidence="1" id="KW-1133">Transmembrane helix</keyword>
<dbReference type="Proteomes" id="UP001524499">
    <property type="component" value="Unassembled WGS sequence"/>
</dbReference>
<keyword evidence="1" id="KW-0812">Transmembrane</keyword>
<feature type="transmembrane region" description="Helical" evidence="1">
    <location>
        <begin position="31"/>
        <end position="49"/>
    </location>
</feature>
<sequence>MMSQSVHMKDQKANQNAMRSRLYRQFTINRLEDLTVVVVLWGVFLLAGAG</sequence>
<keyword evidence="3" id="KW-1185">Reference proteome</keyword>
<dbReference type="EMBL" id="JANIBJ010000014">
    <property type="protein sequence ID" value="MCQ8104250.1"/>
    <property type="molecule type" value="Genomic_DNA"/>
</dbReference>
<evidence type="ECO:0000313" key="3">
    <source>
        <dbReference type="Proteomes" id="UP001524499"/>
    </source>
</evidence>
<keyword evidence="1" id="KW-0472">Membrane</keyword>
<proteinExistence type="predicted"/>